<evidence type="ECO:0000259" key="1">
    <source>
        <dbReference type="Pfam" id="PF26180"/>
    </source>
</evidence>
<comment type="caution">
    <text evidence="2">The sequence shown here is derived from an EMBL/GenBank/DDBJ whole genome shotgun (WGS) entry which is preliminary data.</text>
</comment>
<dbReference type="InterPro" id="IPR058920">
    <property type="entry name" value="PAP-OAS1-bd-rel"/>
</dbReference>
<protein>
    <recommendedName>
        <fullName evidence="1">PAP/OAS1 substrate-binding-related domain-containing protein</fullName>
    </recommendedName>
</protein>
<name>A0A2U1KF66_ARTAN</name>
<evidence type="ECO:0000313" key="3">
    <source>
        <dbReference type="Proteomes" id="UP000245207"/>
    </source>
</evidence>
<reference evidence="2 3" key="1">
    <citation type="journal article" date="2018" name="Mol. Plant">
        <title>The genome of Artemisia annua provides insight into the evolution of Asteraceae family and artemisinin biosynthesis.</title>
        <authorList>
            <person name="Shen Q."/>
            <person name="Zhang L."/>
            <person name="Liao Z."/>
            <person name="Wang S."/>
            <person name="Yan T."/>
            <person name="Shi P."/>
            <person name="Liu M."/>
            <person name="Fu X."/>
            <person name="Pan Q."/>
            <person name="Wang Y."/>
            <person name="Lv Z."/>
            <person name="Lu X."/>
            <person name="Zhang F."/>
            <person name="Jiang W."/>
            <person name="Ma Y."/>
            <person name="Chen M."/>
            <person name="Hao X."/>
            <person name="Li L."/>
            <person name="Tang Y."/>
            <person name="Lv G."/>
            <person name="Zhou Y."/>
            <person name="Sun X."/>
            <person name="Brodelius P.E."/>
            <person name="Rose J.K.C."/>
            <person name="Tang K."/>
        </authorList>
    </citation>
    <scope>NUCLEOTIDE SEQUENCE [LARGE SCALE GENOMIC DNA]</scope>
    <source>
        <strain evidence="3">cv. Huhao1</strain>
        <tissue evidence="2">Leaf</tissue>
    </source>
</reference>
<dbReference type="PANTHER" id="PTHR45979">
    <property type="entry name" value="PAP/OAS1 SUBSTRATE-BINDING DOMAIN SUPERFAMILY"/>
    <property type="match status" value="1"/>
</dbReference>
<feature type="domain" description="PAP/OAS1 substrate-binding-related" evidence="1">
    <location>
        <begin position="31"/>
        <end position="72"/>
    </location>
</feature>
<organism evidence="2 3">
    <name type="scientific">Artemisia annua</name>
    <name type="common">Sweet wormwood</name>
    <dbReference type="NCBI Taxonomy" id="35608"/>
    <lineage>
        <taxon>Eukaryota</taxon>
        <taxon>Viridiplantae</taxon>
        <taxon>Streptophyta</taxon>
        <taxon>Embryophyta</taxon>
        <taxon>Tracheophyta</taxon>
        <taxon>Spermatophyta</taxon>
        <taxon>Magnoliopsida</taxon>
        <taxon>eudicotyledons</taxon>
        <taxon>Gunneridae</taxon>
        <taxon>Pentapetalae</taxon>
        <taxon>asterids</taxon>
        <taxon>campanulids</taxon>
        <taxon>Asterales</taxon>
        <taxon>Asteraceae</taxon>
        <taxon>Asteroideae</taxon>
        <taxon>Anthemideae</taxon>
        <taxon>Artemisiinae</taxon>
        <taxon>Artemisia</taxon>
    </lineage>
</organism>
<dbReference type="EMBL" id="PKPP01020044">
    <property type="protein sequence ID" value="PWA35426.1"/>
    <property type="molecule type" value="Genomic_DNA"/>
</dbReference>
<keyword evidence="3" id="KW-1185">Reference proteome</keyword>
<dbReference type="OrthoDB" id="273917at2759"/>
<dbReference type="Pfam" id="PF26180">
    <property type="entry name" value="PAP-OAS1"/>
    <property type="match status" value="1"/>
</dbReference>
<evidence type="ECO:0000313" key="2">
    <source>
        <dbReference type="EMBL" id="PWA35426.1"/>
    </source>
</evidence>
<proteinExistence type="predicted"/>
<dbReference type="STRING" id="35608.A0A2U1KF66"/>
<dbReference type="Proteomes" id="UP000245207">
    <property type="component" value="Unassembled WGS sequence"/>
</dbReference>
<sequence>MHCREHSGGHLIQSDWGLCTMCFHERVDRIIGRNHLYKESIILVKAWCYYESGTLGSHVLLLSTYALDVLVL</sequence>
<dbReference type="InterPro" id="IPR058921">
    <property type="entry name" value="PAP/OAS1-rel"/>
</dbReference>
<gene>
    <name evidence="2" type="ORF">CTI12_AA609590</name>
</gene>
<accession>A0A2U1KF66</accession>
<dbReference type="PANTHER" id="PTHR45979:SF30">
    <property type="entry name" value="NUCLEOTIDYLTRANSFERASE"/>
    <property type="match status" value="1"/>
</dbReference>
<dbReference type="AlphaFoldDB" id="A0A2U1KF66"/>